<proteinExistence type="predicted"/>
<evidence type="ECO:0000259" key="1">
    <source>
        <dbReference type="SMART" id="SM01321"/>
    </source>
</evidence>
<dbReference type="SMART" id="SM01321">
    <property type="entry name" value="Y1_Tnp"/>
    <property type="match status" value="1"/>
</dbReference>
<dbReference type="AlphaFoldDB" id="A0A644VC07"/>
<reference evidence="2" key="1">
    <citation type="submission" date="2019-08" db="EMBL/GenBank/DDBJ databases">
        <authorList>
            <person name="Kucharzyk K."/>
            <person name="Murdoch R.W."/>
            <person name="Higgins S."/>
            <person name="Loffler F."/>
        </authorList>
    </citation>
    <scope>NUCLEOTIDE SEQUENCE</scope>
</reference>
<gene>
    <name evidence="2" type="ORF">SDC9_34905</name>
</gene>
<evidence type="ECO:0000313" key="2">
    <source>
        <dbReference type="EMBL" id="MPL88876.1"/>
    </source>
</evidence>
<dbReference type="Pfam" id="PF01797">
    <property type="entry name" value="Y1_Tnp"/>
    <property type="match status" value="1"/>
</dbReference>
<organism evidence="2">
    <name type="scientific">bioreactor metagenome</name>
    <dbReference type="NCBI Taxonomy" id="1076179"/>
    <lineage>
        <taxon>unclassified sequences</taxon>
        <taxon>metagenomes</taxon>
        <taxon>ecological metagenomes</taxon>
    </lineage>
</organism>
<dbReference type="PANTHER" id="PTHR34322:SF2">
    <property type="entry name" value="TRANSPOSASE IS200-LIKE DOMAIN-CONTAINING PROTEIN"/>
    <property type="match status" value="1"/>
</dbReference>
<dbReference type="EMBL" id="VSSQ01000267">
    <property type="protein sequence ID" value="MPL88876.1"/>
    <property type="molecule type" value="Genomic_DNA"/>
</dbReference>
<comment type="caution">
    <text evidence="2">The sequence shown here is derived from an EMBL/GenBank/DDBJ whole genome shotgun (WGS) entry which is preliminary data.</text>
</comment>
<dbReference type="Gene3D" id="3.30.70.1290">
    <property type="entry name" value="Transposase IS200-like"/>
    <property type="match status" value="1"/>
</dbReference>
<accession>A0A644VC07</accession>
<protein>
    <recommendedName>
        <fullName evidence="1">Transposase IS200-like domain-containing protein</fullName>
    </recommendedName>
</protein>
<dbReference type="PANTHER" id="PTHR34322">
    <property type="entry name" value="TRANSPOSASE, Y1_TNP DOMAIN-CONTAINING"/>
    <property type="match status" value="1"/>
</dbReference>
<dbReference type="InterPro" id="IPR002686">
    <property type="entry name" value="Transposase_17"/>
</dbReference>
<sequence length="254" mass="29946">MTRQPRALSDSGLYHIVFRGVNHENIFESEADYDYIHKTIQVVKNELGFELYAYCYMNNHVHLLIKEKKMGAISLIMQKILTRYAMYYNIKYERSGSLIGSRYKSKPVEKERYLLPLISYIHRNPVESGMVYRIEDYKYSSYKAYFDKKDELVDTGFLFGIIDIKQYLQLHVKDKEGFGEYVEGARSKKRTEGDIRRIIMEHIGGMEPHQLKKRNNCERDKILRRLRNVGLSIREIERATGISRGVIAVVNKNR</sequence>
<name>A0A644VC07_9ZZZZ</name>
<dbReference type="InterPro" id="IPR036515">
    <property type="entry name" value="Transposase_17_sf"/>
</dbReference>
<dbReference type="GO" id="GO:0004803">
    <property type="term" value="F:transposase activity"/>
    <property type="evidence" value="ECO:0007669"/>
    <property type="project" value="InterPro"/>
</dbReference>
<dbReference type="GO" id="GO:0006313">
    <property type="term" value="P:DNA transposition"/>
    <property type="evidence" value="ECO:0007669"/>
    <property type="project" value="InterPro"/>
</dbReference>
<dbReference type="GO" id="GO:0003677">
    <property type="term" value="F:DNA binding"/>
    <property type="evidence" value="ECO:0007669"/>
    <property type="project" value="InterPro"/>
</dbReference>
<feature type="domain" description="Transposase IS200-like" evidence="1">
    <location>
        <begin position="9"/>
        <end position="124"/>
    </location>
</feature>
<dbReference type="SUPFAM" id="SSF143422">
    <property type="entry name" value="Transposase IS200-like"/>
    <property type="match status" value="1"/>
</dbReference>